<name>A0A2T1E6I1_9CYAN</name>
<dbReference type="InterPro" id="IPR006380">
    <property type="entry name" value="SPP-like_dom"/>
</dbReference>
<dbReference type="UniPathway" id="UPA00371">
    <property type="reaction ID" value="UER00546"/>
</dbReference>
<comment type="cofactor">
    <cofactor evidence="1">
        <name>Mg(2+)</name>
        <dbReference type="ChEBI" id="CHEBI:18420"/>
    </cofactor>
</comment>
<proteinExistence type="inferred from homology"/>
<dbReference type="EMBL" id="PVWK01000081">
    <property type="protein sequence ID" value="PSB28285.1"/>
    <property type="molecule type" value="Genomic_DNA"/>
</dbReference>
<evidence type="ECO:0000256" key="4">
    <source>
        <dbReference type="ARBA" id="ARBA00013112"/>
    </source>
</evidence>
<dbReference type="SFLD" id="SFLDG01141">
    <property type="entry name" value="C2.B.1:_Sucrose_Phosphatase_Li"/>
    <property type="match status" value="1"/>
</dbReference>
<organism evidence="8 9">
    <name type="scientific">Stenomitos frigidus ULC18</name>
    <dbReference type="NCBI Taxonomy" id="2107698"/>
    <lineage>
        <taxon>Bacteria</taxon>
        <taxon>Bacillati</taxon>
        <taxon>Cyanobacteriota</taxon>
        <taxon>Cyanophyceae</taxon>
        <taxon>Leptolyngbyales</taxon>
        <taxon>Leptolyngbyaceae</taxon>
        <taxon>Stenomitos</taxon>
    </lineage>
</organism>
<dbReference type="PANTHER" id="PTHR46521">
    <property type="entry name" value="SUCROSE-PHOSPHATASE 2-RELATED"/>
    <property type="match status" value="1"/>
</dbReference>
<dbReference type="Pfam" id="PF05116">
    <property type="entry name" value="S6PP"/>
    <property type="match status" value="1"/>
</dbReference>
<dbReference type="SUPFAM" id="SSF56784">
    <property type="entry name" value="HAD-like"/>
    <property type="match status" value="1"/>
</dbReference>
<dbReference type="AlphaFoldDB" id="A0A2T1E6I1"/>
<dbReference type="Proteomes" id="UP000239576">
    <property type="component" value="Unassembled WGS sequence"/>
</dbReference>
<dbReference type="GO" id="GO:0050307">
    <property type="term" value="F:sucrose-phosphate phosphatase activity"/>
    <property type="evidence" value="ECO:0007669"/>
    <property type="project" value="UniProtKB-EC"/>
</dbReference>
<evidence type="ECO:0000256" key="2">
    <source>
        <dbReference type="ARBA" id="ARBA00005070"/>
    </source>
</evidence>
<dbReference type="InterPro" id="IPR006379">
    <property type="entry name" value="HAD-SF_hydro_IIB"/>
</dbReference>
<evidence type="ECO:0000256" key="5">
    <source>
        <dbReference type="ARBA" id="ARBA00022801"/>
    </source>
</evidence>
<sequence>MKPFLFVTDLDHTLVGDDRAMHDLNQHLEQHRQQYGTQIVYSTGRSPTSYRQLISEKPLLTPDILICAVGTEIYHQGSDKPDSIWVQKLAVGWQRDLVAASAARFVDLVPQPDSEQRPFKVSYFLSEQAAVEVIPDLEALLEEQGLDTQVIFSGGKDLDILPRQADKGMAMTFVRQFLEFEPMHTIACGDSGNDVALFRDRSERGIIVGNARPELLHWHRTNPNPNRYLALAECAGGILEGLQHFGFIVGC</sequence>
<protein>
    <recommendedName>
        <fullName evidence="4">sucrose-phosphate phosphatase</fullName>
        <ecNumber evidence="4">3.1.3.24</ecNumber>
    </recommendedName>
</protein>
<reference evidence="9" key="1">
    <citation type="submission" date="2018-02" db="EMBL/GenBank/DDBJ databases">
        <authorList>
            <person name="Moore K."/>
            <person name="Momper L."/>
        </authorList>
    </citation>
    <scope>NUCLEOTIDE SEQUENCE [LARGE SCALE GENOMIC DNA]</scope>
    <source>
        <strain evidence="9">ULC18</strain>
    </source>
</reference>
<dbReference type="GO" id="GO:0005986">
    <property type="term" value="P:sucrose biosynthetic process"/>
    <property type="evidence" value="ECO:0007669"/>
    <property type="project" value="UniProtKB-UniPathway"/>
</dbReference>
<comment type="catalytic activity">
    <reaction evidence="6">
        <text>sucrose 6(F)-phosphate + H2O = sucrose + phosphate</text>
        <dbReference type="Rhea" id="RHEA:19289"/>
        <dbReference type="ChEBI" id="CHEBI:15377"/>
        <dbReference type="ChEBI" id="CHEBI:17992"/>
        <dbReference type="ChEBI" id="CHEBI:43474"/>
        <dbReference type="ChEBI" id="CHEBI:57723"/>
        <dbReference type="EC" id="3.1.3.24"/>
    </reaction>
</comment>
<evidence type="ECO:0000256" key="6">
    <source>
        <dbReference type="ARBA" id="ARBA00048036"/>
    </source>
</evidence>
<dbReference type="NCBIfam" id="TIGR01484">
    <property type="entry name" value="HAD-SF-IIB"/>
    <property type="match status" value="1"/>
</dbReference>
<evidence type="ECO:0000256" key="3">
    <source>
        <dbReference type="ARBA" id="ARBA00007211"/>
    </source>
</evidence>
<dbReference type="PANTHER" id="PTHR46521:SF4">
    <property type="entry name" value="SUCROSE-PHOSPHATASE 2-RELATED"/>
    <property type="match status" value="1"/>
</dbReference>
<comment type="similarity">
    <text evidence="3">Belongs to the sucrose phosphatase family.</text>
</comment>
<evidence type="ECO:0000313" key="8">
    <source>
        <dbReference type="EMBL" id="PSB28285.1"/>
    </source>
</evidence>
<evidence type="ECO:0000313" key="9">
    <source>
        <dbReference type="Proteomes" id="UP000239576"/>
    </source>
</evidence>
<dbReference type="Gene3D" id="3.40.50.1000">
    <property type="entry name" value="HAD superfamily/HAD-like"/>
    <property type="match status" value="1"/>
</dbReference>
<dbReference type="InterPro" id="IPR023214">
    <property type="entry name" value="HAD_sf"/>
</dbReference>
<dbReference type="CDD" id="cd02605">
    <property type="entry name" value="HAD_SPP"/>
    <property type="match status" value="1"/>
</dbReference>
<dbReference type="InterPro" id="IPR051518">
    <property type="entry name" value="Sucrose_Phosphatase"/>
</dbReference>
<dbReference type="NCBIfam" id="TIGR01485">
    <property type="entry name" value="SPP_plant-cyano"/>
    <property type="match status" value="1"/>
</dbReference>
<comment type="caution">
    <text evidence="8">The sequence shown here is derived from an EMBL/GenBank/DDBJ whole genome shotgun (WGS) entry which is preliminary data.</text>
</comment>
<evidence type="ECO:0000259" key="7">
    <source>
        <dbReference type="Pfam" id="PF05116"/>
    </source>
</evidence>
<dbReference type="InterPro" id="IPR012847">
    <property type="entry name" value="Sucrose_phosphatase_pln/cyn"/>
</dbReference>
<dbReference type="InterPro" id="IPR036412">
    <property type="entry name" value="HAD-like_sf"/>
</dbReference>
<dbReference type="SFLD" id="SFLDS00003">
    <property type="entry name" value="Haloacid_Dehalogenase"/>
    <property type="match status" value="1"/>
</dbReference>
<dbReference type="NCBIfam" id="TIGR01482">
    <property type="entry name" value="SPP-subfamily"/>
    <property type="match status" value="1"/>
</dbReference>
<dbReference type="SFLD" id="SFLDG01140">
    <property type="entry name" value="C2.B:_Phosphomannomutase_and_P"/>
    <property type="match status" value="1"/>
</dbReference>
<dbReference type="Gene3D" id="3.90.1070.10">
    <property type="match status" value="1"/>
</dbReference>
<dbReference type="RefSeq" id="WP_106256885.1">
    <property type="nucleotide sequence ID" value="NZ_CAWNSW010000004.1"/>
</dbReference>
<feature type="domain" description="Sucrose phosphatase-like" evidence="7">
    <location>
        <begin position="3"/>
        <end position="246"/>
    </location>
</feature>
<dbReference type="OrthoDB" id="7847955at2"/>
<dbReference type="EC" id="3.1.3.24" evidence="4"/>
<gene>
    <name evidence="8" type="ORF">C7B82_13875</name>
</gene>
<keyword evidence="9" id="KW-1185">Reference proteome</keyword>
<keyword evidence="5" id="KW-0378">Hydrolase</keyword>
<accession>A0A2T1E6I1</accession>
<dbReference type="GO" id="GO:0000287">
    <property type="term" value="F:magnesium ion binding"/>
    <property type="evidence" value="ECO:0007669"/>
    <property type="project" value="InterPro"/>
</dbReference>
<reference evidence="8 9" key="2">
    <citation type="submission" date="2018-03" db="EMBL/GenBank/DDBJ databases">
        <title>The ancient ancestry and fast evolution of plastids.</title>
        <authorList>
            <person name="Moore K.R."/>
            <person name="Magnabosco C."/>
            <person name="Momper L."/>
            <person name="Gold D.A."/>
            <person name="Bosak T."/>
            <person name="Fournier G.P."/>
        </authorList>
    </citation>
    <scope>NUCLEOTIDE SEQUENCE [LARGE SCALE GENOMIC DNA]</scope>
    <source>
        <strain evidence="8 9">ULC18</strain>
    </source>
</reference>
<evidence type="ECO:0000256" key="1">
    <source>
        <dbReference type="ARBA" id="ARBA00001946"/>
    </source>
</evidence>
<comment type="pathway">
    <text evidence="2">Glycan biosynthesis; sucrose biosynthesis; sucrose from D-fructose 6-phosphate and UDP-alpha-D-glucose: step 2/2.</text>
</comment>